<proteinExistence type="predicted"/>
<feature type="region of interest" description="Disordered" evidence="1">
    <location>
        <begin position="1"/>
        <end position="78"/>
    </location>
</feature>
<sequence length="240" mass="24759">MSNPPQGEQPGVPGGQSGQPGGYGANPSGGYGGQPGGDYPAQQGGYPSQQGGYPVQQGGYPAQQGGGQGAPASKYGTDPYAPGSYGGPVAEPKKYSLLKTMTLVSLAVYVLSSLPGLFLSGDATRQEMITGMEQQGMTAAEAAEAADLFGGLLTGFIWVSLIVGVGLYLLVFFGLQKNKNWARITGIVFAILGIVFTMIGVIGADPLTLVLALAHVGVAAYWLVLAFSSEVKTYLAQFRR</sequence>
<organism evidence="3 4">
    <name type="scientific">Nesterenkonia sandarakina</name>
    <dbReference type="NCBI Taxonomy" id="272918"/>
    <lineage>
        <taxon>Bacteria</taxon>
        <taxon>Bacillati</taxon>
        <taxon>Actinomycetota</taxon>
        <taxon>Actinomycetes</taxon>
        <taxon>Micrococcales</taxon>
        <taxon>Micrococcaceae</taxon>
        <taxon>Nesterenkonia</taxon>
    </lineage>
</organism>
<feature type="transmembrane region" description="Helical" evidence="2">
    <location>
        <begin position="210"/>
        <end position="231"/>
    </location>
</feature>
<dbReference type="AlphaFoldDB" id="A0A7Z0E682"/>
<feature type="transmembrane region" description="Helical" evidence="2">
    <location>
        <begin position="156"/>
        <end position="175"/>
    </location>
</feature>
<dbReference type="Proteomes" id="UP000560069">
    <property type="component" value="Unassembled WGS sequence"/>
</dbReference>
<feature type="compositionally biased region" description="Gly residues" evidence="1">
    <location>
        <begin position="12"/>
        <end position="36"/>
    </location>
</feature>
<dbReference type="RefSeq" id="WP_179440731.1">
    <property type="nucleotide sequence ID" value="NZ_BAAALK010000001.1"/>
</dbReference>
<keyword evidence="2" id="KW-0472">Membrane</keyword>
<dbReference type="EMBL" id="JACCFQ010000001">
    <property type="protein sequence ID" value="NYJ15676.1"/>
    <property type="molecule type" value="Genomic_DNA"/>
</dbReference>
<protein>
    <submittedName>
        <fullName evidence="3">Uncharacterized protein</fullName>
    </submittedName>
</protein>
<evidence type="ECO:0000313" key="4">
    <source>
        <dbReference type="Proteomes" id="UP000560069"/>
    </source>
</evidence>
<gene>
    <name evidence="3" type="ORF">HNR11_000210</name>
</gene>
<evidence type="ECO:0000256" key="2">
    <source>
        <dbReference type="SAM" id="Phobius"/>
    </source>
</evidence>
<accession>A0A7Z0E682</accession>
<feature type="compositionally biased region" description="Low complexity" evidence="1">
    <location>
        <begin position="1"/>
        <end position="11"/>
    </location>
</feature>
<keyword evidence="4" id="KW-1185">Reference proteome</keyword>
<evidence type="ECO:0000256" key="1">
    <source>
        <dbReference type="SAM" id="MobiDB-lite"/>
    </source>
</evidence>
<keyword evidence="2" id="KW-0812">Transmembrane</keyword>
<feature type="transmembrane region" description="Helical" evidence="2">
    <location>
        <begin position="187"/>
        <end position="204"/>
    </location>
</feature>
<feature type="transmembrane region" description="Helical" evidence="2">
    <location>
        <begin position="101"/>
        <end position="119"/>
    </location>
</feature>
<reference evidence="3 4" key="1">
    <citation type="submission" date="2020-07" db="EMBL/GenBank/DDBJ databases">
        <title>Sequencing the genomes of 1000 actinobacteria strains.</title>
        <authorList>
            <person name="Klenk H.-P."/>
        </authorList>
    </citation>
    <scope>NUCLEOTIDE SEQUENCE [LARGE SCALE GENOMIC DNA]</scope>
    <source>
        <strain evidence="3 4">DSM 15664</strain>
    </source>
</reference>
<feature type="compositionally biased region" description="Low complexity" evidence="1">
    <location>
        <begin position="37"/>
        <end position="63"/>
    </location>
</feature>
<comment type="caution">
    <text evidence="3">The sequence shown here is derived from an EMBL/GenBank/DDBJ whole genome shotgun (WGS) entry which is preliminary data.</text>
</comment>
<keyword evidence="2" id="KW-1133">Transmembrane helix</keyword>
<name>A0A7Z0E682_9MICC</name>
<evidence type="ECO:0000313" key="3">
    <source>
        <dbReference type="EMBL" id="NYJ15676.1"/>
    </source>
</evidence>